<feature type="transmembrane region" description="Helical" evidence="6">
    <location>
        <begin position="156"/>
        <end position="175"/>
    </location>
</feature>
<evidence type="ECO:0000256" key="3">
    <source>
        <dbReference type="ARBA" id="ARBA00022692"/>
    </source>
</evidence>
<dbReference type="InterPro" id="IPR000620">
    <property type="entry name" value="EamA_dom"/>
</dbReference>
<feature type="domain" description="EamA" evidence="7">
    <location>
        <begin position="10"/>
        <end position="145"/>
    </location>
</feature>
<keyword evidence="9" id="KW-1185">Reference proteome</keyword>
<dbReference type="Proteomes" id="UP001431656">
    <property type="component" value="Chromosome"/>
</dbReference>
<dbReference type="AlphaFoldDB" id="A0AAN0KH96"/>
<feature type="transmembrane region" description="Helical" evidence="6">
    <location>
        <begin position="227"/>
        <end position="245"/>
    </location>
</feature>
<evidence type="ECO:0000313" key="9">
    <source>
        <dbReference type="Proteomes" id="UP001431656"/>
    </source>
</evidence>
<dbReference type="RefSeq" id="WP_286267964.1">
    <property type="nucleotide sequence ID" value="NZ_AP028056.1"/>
</dbReference>
<dbReference type="PANTHER" id="PTHR32322">
    <property type="entry name" value="INNER MEMBRANE TRANSPORTER"/>
    <property type="match status" value="1"/>
</dbReference>
<accession>A0AAN0KH96</accession>
<comment type="similarity">
    <text evidence="2">Belongs to the EamA transporter family.</text>
</comment>
<comment type="subcellular location">
    <subcellularLocation>
        <location evidence="1">Membrane</location>
        <topology evidence="1">Multi-pass membrane protein</topology>
    </subcellularLocation>
</comment>
<feature type="transmembrane region" description="Helical" evidence="6">
    <location>
        <begin position="39"/>
        <end position="62"/>
    </location>
</feature>
<dbReference type="InterPro" id="IPR037185">
    <property type="entry name" value="EmrE-like"/>
</dbReference>
<keyword evidence="5 6" id="KW-0472">Membrane</keyword>
<dbReference type="KEGG" id="broo:brsh051_09010"/>
<protein>
    <submittedName>
        <fullName evidence="8">EamA family transporter</fullName>
    </submittedName>
</protein>
<dbReference type="EMBL" id="AP028056">
    <property type="protein sequence ID" value="BEH01620.1"/>
    <property type="molecule type" value="Genomic_DNA"/>
</dbReference>
<feature type="transmembrane region" description="Helical" evidence="6">
    <location>
        <begin position="187"/>
        <end position="207"/>
    </location>
</feature>
<evidence type="ECO:0000259" key="7">
    <source>
        <dbReference type="Pfam" id="PF00892"/>
    </source>
</evidence>
<proteinExistence type="inferred from homology"/>
<evidence type="ECO:0000256" key="2">
    <source>
        <dbReference type="ARBA" id="ARBA00007362"/>
    </source>
</evidence>
<organism evidence="8 9">
    <name type="scientific">Brooklawnia propionicigenes</name>
    <dbReference type="NCBI Taxonomy" id="3041175"/>
    <lineage>
        <taxon>Bacteria</taxon>
        <taxon>Bacillati</taxon>
        <taxon>Actinomycetota</taxon>
        <taxon>Actinomycetes</taxon>
        <taxon>Propionibacteriales</taxon>
        <taxon>Propionibacteriaceae</taxon>
        <taxon>Brooklawnia</taxon>
    </lineage>
</organism>
<dbReference type="Pfam" id="PF00892">
    <property type="entry name" value="EamA"/>
    <property type="match status" value="2"/>
</dbReference>
<evidence type="ECO:0000256" key="1">
    <source>
        <dbReference type="ARBA" id="ARBA00004141"/>
    </source>
</evidence>
<dbReference type="SUPFAM" id="SSF103481">
    <property type="entry name" value="Multidrug resistance efflux transporter EmrE"/>
    <property type="match status" value="2"/>
</dbReference>
<sequence length="325" mass="34053">MRPKYPSFGWGLSIALLSAFFFGMSGTLAAGLLKAGWSPLGIVVPRVGIGAAVMVVPAVIALRGRWRLLLRNWRLLLGYGLFGITVPQLGHFSAVQYLQVAQALLIQYLAPLAIVIWLWIRRGERPGRRTVLGSVLAMGGLVLVLQVLGAGPAFDIRGLIWSLVAMVGNAAYFVYSSDDTSGLPPIVLAAGGCLVATIVLCLVALLQLLPVATASVAVAYAGLEVPWWLPLVFLGVLSSAASYVTGIMGARLLGTRLASFVGLSEVLFAIILAALLVGQMLTVAQMLGGVLVLAGVVLVKLGETTRRDGEPVSAESSAPGLETAR</sequence>
<reference evidence="8" key="1">
    <citation type="journal article" date="2024" name="Int. J. Syst. Evol. Microbiol.">
        <title>Brooklawnia propionicigenes sp. nov., a facultatively anaerobic, propionate-producing bacterium isolated from a methanogenic reactor treating waste from cattle farms.</title>
        <authorList>
            <person name="Akita Y."/>
            <person name="Ueki A."/>
            <person name="Tonouchi A."/>
            <person name="Sugawara Y."/>
            <person name="Honma S."/>
            <person name="Kaku N."/>
            <person name="Ueki K."/>
        </authorList>
    </citation>
    <scope>NUCLEOTIDE SEQUENCE</scope>
    <source>
        <strain evidence="8">SH051</strain>
    </source>
</reference>
<keyword evidence="4 6" id="KW-1133">Transmembrane helix</keyword>
<feature type="domain" description="EamA" evidence="7">
    <location>
        <begin position="157"/>
        <end position="299"/>
    </location>
</feature>
<keyword evidence="3 6" id="KW-0812">Transmembrane</keyword>
<evidence type="ECO:0000313" key="8">
    <source>
        <dbReference type="EMBL" id="BEH01620.1"/>
    </source>
</evidence>
<feature type="transmembrane region" description="Helical" evidence="6">
    <location>
        <begin position="257"/>
        <end position="277"/>
    </location>
</feature>
<feature type="transmembrane region" description="Helical" evidence="6">
    <location>
        <begin position="100"/>
        <end position="119"/>
    </location>
</feature>
<feature type="transmembrane region" description="Helical" evidence="6">
    <location>
        <begin position="283"/>
        <end position="301"/>
    </location>
</feature>
<dbReference type="PANTHER" id="PTHR32322:SF2">
    <property type="entry name" value="EAMA DOMAIN-CONTAINING PROTEIN"/>
    <property type="match status" value="1"/>
</dbReference>
<dbReference type="InterPro" id="IPR050638">
    <property type="entry name" value="AA-Vitamin_Transporters"/>
</dbReference>
<dbReference type="GO" id="GO:0016020">
    <property type="term" value="C:membrane"/>
    <property type="evidence" value="ECO:0007669"/>
    <property type="project" value="UniProtKB-SubCell"/>
</dbReference>
<feature type="transmembrane region" description="Helical" evidence="6">
    <location>
        <begin position="74"/>
        <end position="94"/>
    </location>
</feature>
<evidence type="ECO:0000256" key="5">
    <source>
        <dbReference type="ARBA" id="ARBA00023136"/>
    </source>
</evidence>
<feature type="transmembrane region" description="Helical" evidence="6">
    <location>
        <begin position="131"/>
        <end position="150"/>
    </location>
</feature>
<evidence type="ECO:0000256" key="4">
    <source>
        <dbReference type="ARBA" id="ARBA00022989"/>
    </source>
</evidence>
<name>A0AAN0KH96_9ACTN</name>
<evidence type="ECO:0000256" key="6">
    <source>
        <dbReference type="SAM" id="Phobius"/>
    </source>
</evidence>
<gene>
    <name evidence="8" type="ORF">brsh051_09010</name>
</gene>